<feature type="transmembrane region" description="Helical" evidence="6">
    <location>
        <begin position="104"/>
        <end position="124"/>
    </location>
</feature>
<keyword evidence="4 6" id="KW-1133">Transmembrane helix</keyword>
<keyword evidence="2" id="KW-1003">Cell membrane</keyword>
<dbReference type="Gene3D" id="1.20.1250.20">
    <property type="entry name" value="MFS general substrate transporter like domains"/>
    <property type="match status" value="1"/>
</dbReference>
<organism evidence="7 8">
    <name type="scientific">Streptomyces coryli</name>
    <dbReference type="NCBI Taxonomy" id="1128680"/>
    <lineage>
        <taxon>Bacteria</taxon>
        <taxon>Bacillati</taxon>
        <taxon>Actinomycetota</taxon>
        <taxon>Actinomycetes</taxon>
        <taxon>Kitasatosporales</taxon>
        <taxon>Streptomycetaceae</taxon>
        <taxon>Streptomyces</taxon>
    </lineage>
</organism>
<feature type="non-terminal residue" evidence="7">
    <location>
        <position position="195"/>
    </location>
</feature>
<feature type="transmembrane region" description="Helical" evidence="6">
    <location>
        <begin position="45"/>
        <end position="67"/>
    </location>
</feature>
<dbReference type="GO" id="GO:0005886">
    <property type="term" value="C:plasma membrane"/>
    <property type="evidence" value="ECO:0007669"/>
    <property type="project" value="UniProtKB-SubCell"/>
</dbReference>
<dbReference type="PANTHER" id="PTHR23513:SF11">
    <property type="entry name" value="STAPHYLOFERRIN A TRANSPORTER"/>
    <property type="match status" value="1"/>
</dbReference>
<dbReference type="InterPro" id="IPR036259">
    <property type="entry name" value="MFS_trans_sf"/>
</dbReference>
<evidence type="ECO:0000256" key="5">
    <source>
        <dbReference type="ARBA" id="ARBA00023136"/>
    </source>
</evidence>
<feature type="transmembrane region" description="Helical" evidence="6">
    <location>
        <begin position="145"/>
        <end position="163"/>
    </location>
</feature>
<dbReference type="SUPFAM" id="SSF103473">
    <property type="entry name" value="MFS general substrate transporter"/>
    <property type="match status" value="1"/>
</dbReference>
<evidence type="ECO:0000313" key="8">
    <source>
        <dbReference type="Proteomes" id="UP000481583"/>
    </source>
</evidence>
<gene>
    <name evidence="7" type="ORF">G5C51_42390</name>
</gene>
<evidence type="ECO:0000256" key="4">
    <source>
        <dbReference type="ARBA" id="ARBA00022989"/>
    </source>
</evidence>
<evidence type="ECO:0000256" key="6">
    <source>
        <dbReference type="SAM" id="Phobius"/>
    </source>
</evidence>
<comment type="caution">
    <text evidence="7">The sequence shown here is derived from an EMBL/GenBank/DDBJ whole genome shotgun (WGS) entry which is preliminary data.</text>
</comment>
<accession>A0A6G4UFD2</accession>
<evidence type="ECO:0000313" key="7">
    <source>
        <dbReference type="EMBL" id="NGN70511.1"/>
    </source>
</evidence>
<name>A0A6G4UFD2_9ACTN</name>
<dbReference type="AlphaFoldDB" id="A0A6G4UFD2"/>
<protein>
    <submittedName>
        <fullName evidence="7">MFS transporter</fullName>
    </submittedName>
</protein>
<dbReference type="PANTHER" id="PTHR23513">
    <property type="entry name" value="INTEGRAL MEMBRANE EFFLUX PROTEIN-RELATED"/>
    <property type="match status" value="1"/>
</dbReference>
<keyword evidence="5 6" id="KW-0472">Membrane</keyword>
<proteinExistence type="predicted"/>
<evidence type="ECO:0000256" key="3">
    <source>
        <dbReference type="ARBA" id="ARBA00022692"/>
    </source>
</evidence>
<dbReference type="Proteomes" id="UP000481583">
    <property type="component" value="Unassembled WGS sequence"/>
</dbReference>
<feature type="transmembrane region" description="Helical" evidence="6">
    <location>
        <begin position="169"/>
        <end position="187"/>
    </location>
</feature>
<keyword evidence="8" id="KW-1185">Reference proteome</keyword>
<feature type="transmembrane region" description="Helical" evidence="6">
    <location>
        <begin position="16"/>
        <end position="39"/>
    </location>
</feature>
<feature type="transmembrane region" description="Helical" evidence="6">
    <location>
        <begin position="79"/>
        <end position="98"/>
    </location>
</feature>
<comment type="subcellular location">
    <subcellularLocation>
        <location evidence="1">Cell membrane</location>
        <topology evidence="1">Multi-pass membrane protein</topology>
    </subcellularLocation>
</comment>
<evidence type="ECO:0000256" key="2">
    <source>
        <dbReference type="ARBA" id="ARBA00022475"/>
    </source>
</evidence>
<dbReference type="EMBL" id="JAAKZV010000602">
    <property type="protein sequence ID" value="NGN70511.1"/>
    <property type="molecule type" value="Genomic_DNA"/>
</dbReference>
<sequence>MRTYRELAHVPEFRPLFGAAAAHVAGMTVSGLALGTLVYDRTGSPLLSALSMFGPSLAQMLGATMLLSAADRLPPRATTVAIALAYAVGTAALAMPGMPLGGMFAVILALGLVGSVGGGVRYGLLTEILPKDGYLLGRSVLNMSAGTMQICGYGAGGVLVLALSERGTLLAAAGLYLLEVVIARYGLTRRPPRAT</sequence>
<evidence type="ECO:0000256" key="1">
    <source>
        <dbReference type="ARBA" id="ARBA00004651"/>
    </source>
</evidence>
<reference evidence="7 8" key="1">
    <citation type="submission" date="2020-02" db="EMBL/GenBank/DDBJ databases">
        <title>Whole-genome analyses of novel actinobacteria.</title>
        <authorList>
            <person name="Sahin N."/>
        </authorList>
    </citation>
    <scope>NUCLEOTIDE SEQUENCE [LARGE SCALE GENOMIC DNA]</scope>
    <source>
        <strain evidence="7 8">A7024</strain>
    </source>
</reference>
<keyword evidence="3 6" id="KW-0812">Transmembrane</keyword>